<dbReference type="InterPro" id="IPR049808">
    <property type="entry name" value="CONSTANS-like_Bbox1"/>
</dbReference>
<evidence type="ECO:0000256" key="5">
    <source>
        <dbReference type="SAM" id="MobiDB-lite"/>
    </source>
</evidence>
<keyword evidence="1" id="KW-0479">Metal-binding</keyword>
<dbReference type="SMART" id="SM00336">
    <property type="entry name" value="BBOX"/>
    <property type="match status" value="1"/>
</dbReference>
<reference evidence="7" key="1">
    <citation type="journal article" date="2022" name="Int. J. Mol. Sci.">
        <title>Draft Genome of Tanacetum Coccineum: Genomic Comparison of Closely Related Tanacetum-Family Plants.</title>
        <authorList>
            <person name="Yamashiro T."/>
            <person name="Shiraishi A."/>
            <person name="Nakayama K."/>
            <person name="Satake H."/>
        </authorList>
    </citation>
    <scope>NUCLEOTIDE SEQUENCE</scope>
</reference>
<feature type="domain" description="B box-type" evidence="6">
    <location>
        <begin position="1"/>
        <end position="45"/>
    </location>
</feature>
<evidence type="ECO:0000313" key="7">
    <source>
        <dbReference type="EMBL" id="GJT74895.1"/>
    </source>
</evidence>
<keyword evidence="2 4" id="KW-0863">Zinc-finger</keyword>
<accession>A0ABQ5GI34</accession>
<dbReference type="CDD" id="cd19821">
    <property type="entry name" value="Bbox1_BBX-like"/>
    <property type="match status" value="1"/>
</dbReference>
<reference evidence="7" key="2">
    <citation type="submission" date="2022-01" db="EMBL/GenBank/DDBJ databases">
        <authorList>
            <person name="Yamashiro T."/>
            <person name="Shiraishi A."/>
            <person name="Satake H."/>
            <person name="Nakayama K."/>
        </authorList>
    </citation>
    <scope>NUCLEOTIDE SEQUENCE</scope>
</reference>
<evidence type="ECO:0000256" key="4">
    <source>
        <dbReference type="PROSITE-ProRule" id="PRU00024"/>
    </source>
</evidence>
<dbReference type="InterPro" id="IPR000315">
    <property type="entry name" value="Znf_B-box"/>
</dbReference>
<proteinExistence type="predicted"/>
<dbReference type="EMBL" id="BQNB010018481">
    <property type="protein sequence ID" value="GJT74895.1"/>
    <property type="molecule type" value="Genomic_DNA"/>
</dbReference>
<evidence type="ECO:0000256" key="2">
    <source>
        <dbReference type="ARBA" id="ARBA00022771"/>
    </source>
</evidence>
<keyword evidence="8" id="KW-1185">Reference proteome</keyword>
<evidence type="ECO:0000256" key="3">
    <source>
        <dbReference type="ARBA" id="ARBA00022833"/>
    </source>
</evidence>
<feature type="compositionally biased region" description="Acidic residues" evidence="5">
    <location>
        <begin position="78"/>
        <end position="113"/>
    </location>
</feature>
<sequence length="206" mass="22542">MKSCELCKSPARIYCESDQASLCWTCDTKVHSANFLVARHSRTLLCRNCQSPTPWSASGQRIGSSAVSVCQKCASDDDDVSESVASDNEDDYDDVTEDDEDEEEEEEEEEDENQVVPWCSTPPPPPASSSGSDDDDDDDGYVKRKRDNVPDLSSEDDETGCSSVRKVRRETTFCDGSTSNSEKISGEKVVVGECKATRGVGLDLNL</sequence>
<gene>
    <name evidence="7" type="ORF">Tco_1041620</name>
</gene>
<evidence type="ECO:0000256" key="1">
    <source>
        <dbReference type="ARBA" id="ARBA00022723"/>
    </source>
</evidence>
<comment type="caution">
    <text evidence="7">The sequence shown here is derived from an EMBL/GenBank/DDBJ whole genome shotgun (WGS) entry which is preliminary data.</text>
</comment>
<evidence type="ECO:0000313" key="8">
    <source>
        <dbReference type="Proteomes" id="UP001151760"/>
    </source>
</evidence>
<dbReference type="PROSITE" id="PS50119">
    <property type="entry name" value="ZF_BBOX"/>
    <property type="match status" value="1"/>
</dbReference>
<evidence type="ECO:0000259" key="6">
    <source>
        <dbReference type="PROSITE" id="PS50119"/>
    </source>
</evidence>
<dbReference type="Proteomes" id="UP001151760">
    <property type="component" value="Unassembled WGS sequence"/>
</dbReference>
<dbReference type="Pfam" id="PF00643">
    <property type="entry name" value="zf-B_box"/>
    <property type="match status" value="1"/>
</dbReference>
<protein>
    <submittedName>
        <fullName evidence="7">Zinc finger protein CONSTANS-LIKE 1-like protein</fullName>
    </submittedName>
</protein>
<name>A0ABQ5GI34_9ASTR</name>
<dbReference type="PANTHER" id="PTHR31717">
    <property type="entry name" value="ZINC FINGER PROTEIN CONSTANS-LIKE 10"/>
    <property type="match status" value="1"/>
</dbReference>
<organism evidence="7 8">
    <name type="scientific">Tanacetum coccineum</name>
    <dbReference type="NCBI Taxonomy" id="301880"/>
    <lineage>
        <taxon>Eukaryota</taxon>
        <taxon>Viridiplantae</taxon>
        <taxon>Streptophyta</taxon>
        <taxon>Embryophyta</taxon>
        <taxon>Tracheophyta</taxon>
        <taxon>Spermatophyta</taxon>
        <taxon>Magnoliopsida</taxon>
        <taxon>eudicotyledons</taxon>
        <taxon>Gunneridae</taxon>
        <taxon>Pentapetalae</taxon>
        <taxon>asterids</taxon>
        <taxon>campanulids</taxon>
        <taxon>Asterales</taxon>
        <taxon>Asteraceae</taxon>
        <taxon>Asteroideae</taxon>
        <taxon>Anthemideae</taxon>
        <taxon>Anthemidinae</taxon>
        <taxon>Tanacetum</taxon>
    </lineage>
</organism>
<feature type="region of interest" description="Disordered" evidence="5">
    <location>
        <begin position="78"/>
        <end position="164"/>
    </location>
</feature>
<keyword evidence="3" id="KW-0862">Zinc</keyword>
<dbReference type="PANTHER" id="PTHR31717:SF60">
    <property type="entry name" value="B-BOX TYPE ZINC FINGER FAMILY PROTEIN"/>
    <property type="match status" value="1"/>
</dbReference>